<protein>
    <recommendedName>
        <fullName evidence="8">Zn(2)-C6 fungal-type domain-containing protein</fullName>
    </recommendedName>
</protein>
<gene>
    <name evidence="9" type="ORF">BDV40DRAFT_305562</name>
</gene>
<accession>A0A5N6UES5</accession>
<organism evidence="9 10">
    <name type="scientific">Aspergillus tamarii</name>
    <dbReference type="NCBI Taxonomy" id="41984"/>
    <lineage>
        <taxon>Eukaryota</taxon>
        <taxon>Fungi</taxon>
        <taxon>Dikarya</taxon>
        <taxon>Ascomycota</taxon>
        <taxon>Pezizomycotina</taxon>
        <taxon>Eurotiomycetes</taxon>
        <taxon>Eurotiomycetidae</taxon>
        <taxon>Eurotiales</taxon>
        <taxon>Aspergillaceae</taxon>
        <taxon>Aspergillus</taxon>
        <taxon>Aspergillus subgen. Circumdati</taxon>
    </lineage>
</organism>
<dbReference type="GO" id="GO:0000981">
    <property type="term" value="F:DNA-binding transcription factor activity, RNA polymerase II-specific"/>
    <property type="evidence" value="ECO:0007669"/>
    <property type="project" value="InterPro"/>
</dbReference>
<keyword evidence="4" id="KW-0238">DNA-binding</keyword>
<dbReference type="CDD" id="cd12148">
    <property type="entry name" value="fungal_TF_MHR"/>
    <property type="match status" value="1"/>
</dbReference>
<dbReference type="InterPro" id="IPR051089">
    <property type="entry name" value="prtT"/>
</dbReference>
<keyword evidence="2" id="KW-0862">Zinc</keyword>
<reference evidence="9 10" key="1">
    <citation type="submission" date="2019-04" db="EMBL/GenBank/DDBJ databases">
        <title>Friends and foes A comparative genomics study of 23 Aspergillus species from section Flavi.</title>
        <authorList>
            <consortium name="DOE Joint Genome Institute"/>
            <person name="Kjaerbolling I."/>
            <person name="Vesth T."/>
            <person name="Frisvad J.C."/>
            <person name="Nybo J.L."/>
            <person name="Theobald S."/>
            <person name="Kildgaard S."/>
            <person name="Isbrandt T."/>
            <person name="Kuo A."/>
            <person name="Sato A."/>
            <person name="Lyhne E.K."/>
            <person name="Kogle M.E."/>
            <person name="Wiebenga A."/>
            <person name="Kun R.S."/>
            <person name="Lubbers R.J."/>
            <person name="Makela M.R."/>
            <person name="Barry K."/>
            <person name="Chovatia M."/>
            <person name="Clum A."/>
            <person name="Daum C."/>
            <person name="Haridas S."/>
            <person name="He G."/>
            <person name="LaButti K."/>
            <person name="Lipzen A."/>
            <person name="Mondo S."/>
            <person name="Riley R."/>
            <person name="Salamov A."/>
            <person name="Simmons B.A."/>
            <person name="Magnuson J.K."/>
            <person name="Henrissat B."/>
            <person name="Mortensen U.H."/>
            <person name="Larsen T.O."/>
            <person name="Devries R.P."/>
            <person name="Grigoriev I.V."/>
            <person name="Machida M."/>
            <person name="Baker S.E."/>
            <person name="Andersen M.R."/>
        </authorList>
    </citation>
    <scope>NUCLEOTIDE SEQUENCE [LARGE SCALE GENOMIC DNA]</scope>
    <source>
        <strain evidence="9 10">CBS 117626</strain>
    </source>
</reference>
<evidence type="ECO:0000256" key="3">
    <source>
        <dbReference type="ARBA" id="ARBA00023015"/>
    </source>
</evidence>
<keyword evidence="3" id="KW-0805">Transcription regulation</keyword>
<dbReference type="EMBL" id="ML738739">
    <property type="protein sequence ID" value="KAE8156973.1"/>
    <property type="molecule type" value="Genomic_DNA"/>
</dbReference>
<dbReference type="PANTHER" id="PTHR31845:SF17">
    <property type="entry name" value="ZN(II)2CYS6 TRANSCRIPTION FACTOR (EUROFUNG)"/>
    <property type="match status" value="1"/>
</dbReference>
<dbReference type="Gene3D" id="4.10.240.10">
    <property type="entry name" value="Zn(2)-C6 fungal-type DNA-binding domain"/>
    <property type="match status" value="1"/>
</dbReference>
<keyword evidence="5" id="KW-0804">Transcription</keyword>
<evidence type="ECO:0000256" key="7">
    <source>
        <dbReference type="SAM" id="MobiDB-lite"/>
    </source>
</evidence>
<feature type="region of interest" description="Disordered" evidence="7">
    <location>
        <begin position="105"/>
        <end position="136"/>
    </location>
</feature>
<evidence type="ECO:0000313" key="10">
    <source>
        <dbReference type="Proteomes" id="UP000326950"/>
    </source>
</evidence>
<dbReference type="GO" id="GO:0005634">
    <property type="term" value="C:nucleus"/>
    <property type="evidence" value="ECO:0007669"/>
    <property type="project" value="UniProtKB-SubCell"/>
</dbReference>
<evidence type="ECO:0000259" key="8">
    <source>
        <dbReference type="PROSITE" id="PS50048"/>
    </source>
</evidence>
<dbReference type="Pfam" id="PF00172">
    <property type="entry name" value="Zn_clus"/>
    <property type="match status" value="1"/>
</dbReference>
<dbReference type="PANTHER" id="PTHR31845">
    <property type="entry name" value="FINGER DOMAIN PROTEIN, PUTATIVE-RELATED"/>
    <property type="match status" value="1"/>
</dbReference>
<dbReference type="GO" id="GO:0000976">
    <property type="term" value="F:transcription cis-regulatory region binding"/>
    <property type="evidence" value="ECO:0007669"/>
    <property type="project" value="TreeGrafter"/>
</dbReference>
<dbReference type="PROSITE" id="PS50048">
    <property type="entry name" value="ZN2_CY6_FUNGAL_2"/>
    <property type="match status" value="1"/>
</dbReference>
<sequence length="463" mass="52002">MVNHEPPGSAVRRLRDIFGDPKPPDITRKITACVACRKQKIKCHMNEFQPPCARCRKKGLPCTVNHSLQMLLENDAVWKQNIEQKIQALEAAVGRNVTKDIPLDIPQQNEQGLEDEPSSVGEEVVKGDQQDTTSERPGRWKITIDLESNPGALPGHYLLRANAVPANAPTDLISRDVISTEDALRYFDEYQNRLDHFVYRILGDHSTATLGHIREVSPLLTTAICAVGALHLSSSDFEALYKEFVALSAPLSFSRRHTVDDVRVLCIATELQLHKSFPKALQGDKNHYSRARLYLLVYACDHHFSVPYGRPPMTRECEAVRDAQKFLDCIYATEDDARLVSQVLRWSICTNIYDTFGADVDRPLSDTDISKVRRFSIALDSLRAEWADKFNRNAHVGNYPRKGVGIQYHFAKLYLCSHALRGAGSRHAKSRAPDVVLELEEIANSAVLFAVSILRAVILDPEI</sequence>
<dbReference type="SUPFAM" id="SSF57701">
    <property type="entry name" value="Zn2/Cys6 DNA-binding domain"/>
    <property type="match status" value="1"/>
</dbReference>
<dbReference type="GO" id="GO:0008270">
    <property type="term" value="F:zinc ion binding"/>
    <property type="evidence" value="ECO:0007669"/>
    <property type="project" value="InterPro"/>
</dbReference>
<dbReference type="AlphaFoldDB" id="A0A5N6UES5"/>
<dbReference type="OrthoDB" id="4060227at2759"/>
<keyword evidence="10" id="KW-1185">Reference proteome</keyword>
<proteinExistence type="predicted"/>
<comment type="subcellular location">
    <subcellularLocation>
        <location evidence="1">Nucleus</location>
    </subcellularLocation>
</comment>
<keyword evidence="6" id="KW-0539">Nucleus</keyword>
<evidence type="ECO:0000256" key="6">
    <source>
        <dbReference type="ARBA" id="ARBA00023242"/>
    </source>
</evidence>
<evidence type="ECO:0000313" key="9">
    <source>
        <dbReference type="EMBL" id="KAE8156973.1"/>
    </source>
</evidence>
<dbReference type="CDD" id="cd00067">
    <property type="entry name" value="GAL4"/>
    <property type="match status" value="1"/>
</dbReference>
<evidence type="ECO:0000256" key="5">
    <source>
        <dbReference type="ARBA" id="ARBA00023163"/>
    </source>
</evidence>
<feature type="compositionally biased region" description="Basic and acidic residues" evidence="7">
    <location>
        <begin position="123"/>
        <end position="136"/>
    </location>
</feature>
<dbReference type="Proteomes" id="UP000326950">
    <property type="component" value="Unassembled WGS sequence"/>
</dbReference>
<dbReference type="GO" id="GO:0009893">
    <property type="term" value="P:positive regulation of metabolic process"/>
    <property type="evidence" value="ECO:0007669"/>
    <property type="project" value="UniProtKB-ARBA"/>
</dbReference>
<evidence type="ECO:0000256" key="2">
    <source>
        <dbReference type="ARBA" id="ARBA00022833"/>
    </source>
</evidence>
<evidence type="ECO:0000256" key="4">
    <source>
        <dbReference type="ARBA" id="ARBA00023125"/>
    </source>
</evidence>
<dbReference type="InterPro" id="IPR036864">
    <property type="entry name" value="Zn2-C6_fun-type_DNA-bd_sf"/>
</dbReference>
<feature type="domain" description="Zn(2)-C6 fungal-type" evidence="8">
    <location>
        <begin position="32"/>
        <end position="64"/>
    </location>
</feature>
<dbReference type="SMART" id="SM00066">
    <property type="entry name" value="GAL4"/>
    <property type="match status" value="1"/>
</dbReference>
<evidence type="ECO:0000256" key="1">
    <source>
        <dbReference type="ARBA" id="ARBA00004123"/>
    </source>
</evidence>
<dbReference type="PROSITE" id="PS00463">
    <property type="entry name" value="ZN2_CY6_FUNGAL_1"/>
    <property type="match status" value="1"/>
</dbReference>
<dbReference type="InterPro" id="IPR001138">
    <property type="entry name" value="Zn2Cys6_DnaBD"/>
</dbReference>
<name>A0A5N6UES5_ASPTM</name>